<gene>
    <name evidence="6" type="ORF">GCM10011529_27260</name>
</gene>
<dbReference type="Pfam" id="PF01968">
    <property type="entry name" value="Hydantoinase_A"/>
    <property type="match status" value="1"/>
</dbReference>
<keyword evidence="7" id="KW-1185">Reference proteome</keyword>
<dbReference type="GO" id="GO:0017168">
    <property type="term" value="F:5-oxoprolinase (ATP-hydrolyzing) activity"/>
    <property type="evidence" value="ECO:0007669"/>
    <property type="project" value="TreeGrafter"/>
</dbReference>
<dbReference type="GO" id="GO:0006749">
    <property type="term" value="P:glutathione metabolic process"/>
    <property type="evidence" value="ECO:0007669"/>
    <property type="project" value="TreeGrafter"/>
</dbReference>
<feature type="domain" description="Hydantoinase/oxoprolinase N-terminal" evidence="5">
    <location>
        <begin position="6"/>
        <end position="178"/>
    </location>
</feature>
<sequence length="1205" mass="126696">MKTWEFWIDRGGTFTDIVALTPTGHLTTTKLLSHDPEHYPDAAAEGIARLRGTDSAPIAAVRMGTTVATNALLERAGAPTLLAITRGHADALTIGHQARPDIFALEIKRPAPLHAATCEIDERVSATGEILRPLNEATAREALTIHYQNGLRSIAIVLMHGWRSPAHELRVAGIAAEIGFTQITTSHSVGAVIKLVPRGLTAVADAYLSPPLRHYVETVATGLEKLAGDTPTLLFMQSNGGLAAASHFQGRDAILSGPAGGIVGMAATGKQAGHERLIGFDMGGTSTDVSHYDGQFERADETLVAGVRVRVPMLRIDTVAAGGGSILRFDGARLRVGPESAGARPGPAAYRNNGPLTVTDCNVLLGKLQPEYFPALFGPNADESLDTETVTAKFAALATEMNSTPEAVAEGAISIAVETMAAAIKGISIARGHDVSTYTLACFGGAAGQHACLVADALGIERIMVHPLAGVLSAYGIGLADVRVLREATLNLPLSSAVTPASSAVTPAKAGAHLPPPEIEATLSELTKSAITALTAQNLPFDHIETQTRARIRYAGSDTPLDLPLASPAEMATAFAAEQQRRFGFLTATDDLILDSIAVEAIGISRAQKPHLPEPTPKTLSQGKNHPVFTSGQSRQTPFHDRNTLPKGWSHPGPVVIIDPSATTIVEPGWNVTVDDHLNLILARNAGLTAQKSSTEADPVRLEIFANRFMGIAEQMGVALQTTAWSVNIKERLDFSCALFDTAGHLIANAPHMPVHLGSMGDSVRAIQSARQNDGRGILPHDAYMLNAPYNGGTHLPDVTVIMPVFVGDTLAYWTAARGHQADIGGTTPGSMPPDSRSVDEEGVLIDNVLLVDQGRLLEAETLALLSSGKYPARDPARCLGDLQAQLAACTRGANELINLGESFGHDTVAAYMAHVQDNAETAVRAAIKHLKPGNFAYEMDNGAIVKVAITIENTTATVDFTGTSAQLPDNFNAPLSVCRAAVLYVFRCLTTGDLPLNDGCLRPINLIVPAGSMLNPAYPAAVVAGNVETSQVITDALFGALGVMAAAQGTMNNFTFGNADYQYYETIAGGSGAGPGFHGTSAVQTHMTNSRLTDPEVLETRFPVIVEDFAIRLESGGKGQHNGGDGALRRIRFREPMTAGILSNRRRIAPFGLSGGTPASPGRTTVERTDGSTEILGTTARTNLAAGDAIVIETPGGGAYGPRK</sequence>
<reference evidence="6" key="2">
    <citation type="submission" date="2020-09" db="EMBL/GenBank/DDBJ databases">
        <authorList>
            <person name="Sun Q."/>
            <person name="Zhou Y."/>
        </authorList>
    </citation>
    <scope>NUCLEOTIDE SEQUENCE</scope>
    <source>
        <strain evidence="6">CGMCC 1.15519</strain>
    </source>
</reference>
<dbReference type="InterPro" id="IPR003692">
    <property type="entry name" value="Hydantoinase_B"/>
</dbReference>
<reference evidence="6" key="1">
    <citation type="journal article" date="2014" name="Int. J. Syst. Evol. Microbiol.">
        <title>Complete genome sequence of Corynebacterium casei LMG S-19264T (=DSM 44701T), isolated from a smear-ripened cheese.</title>
        <authorList>
            <consortium name="US DOE Joint Genome Institute (JGI-PGF)"/>
            <person name="Walter F."/>
            <person name="Albersmeier A."/>
            <person name="Kalinowski J."/>
            <person name="Ruckert C."/>
        </authorList>
    </citation>
    <scope>NUCLEOTIDE SEQUENCE</scope>
    <source>
        <strain evidence="6">CGMCC 1.15519</strain>
    </source>
</reference>
<name>A0A916ZYW0_9SPHN</name>
<evidence type="ECO:0000259" key="5">
    <source>
        <dbReference type="Pfam" id="PF05378"/>
    </source>
</evidence>
<accession>A0A916ZYW0</accession>
<feature type="compositionally biased region" description="Polar residues" evidence="2">
    <location>
        <begin position="618"/>
        <end position="637"/>
    </location>
</feature>
<feature type="region of interest" description="Disordered" evidence="2">
    <location>
        <begin position="609"/>
        <end position="639"/>
    </location>
</feature>
<comment type="similarity">
    <text evidence="1">Belongs to the oxoprolinase family.</text>
</comment>
<protein>
    <submittedName>
        <fullName evidence="6">N-methylhydantoinase HyuB</fullName>
    </submittedName>
</protein>
<dbReference type="AlphaFoldDB" id="A0A916ZYW0"/>
<dbReference type="InterPro" id="IPR002821">
    <property type="entry name" value="Hydantoinase_A"/>
</dbReference>
<feature type="domain" description="Hydantoinase B/oxoprolinase" evidence="4">
    <location>
        <begin position="698"/>
        <end position="1203"/>
    </location>
</feature>
<dbReference type="EMBL" id="BMJM01000011">
    <property type="protein sequence ID" value="GGE19283.1"/>
    <property type="molecule type" value="Genomic_DNA"/>
</dbReference>
<dbReference type="InterPro" id="IPR045079">
    <property type="entry name" value="Oxoprolinase-like"/>
</dbReference>
<comment type="caution">
    <text evidence="6">The sequence shown here is derived from an EMBL/GenBank/DDBJ whole genome shotgun (WGS) entry which is preliminary data.</text>
</comment>
<organism evidence="6 7">
    <name type="scientific">Sandarakinorhabdus glacialis</name>
    <dbReference type="NCBI Taxonomy" id="1614636"/>
    <lineage>
        <taxon>Bacteria</taxon>
        <taxon>Pseudomonadati</taxon>
        <taxon>Pseudomonadota</taxon>
        <taxon>Alphaproteobacteria</taxon>
        <taxon>Sphingomonadales</taxon>
        <taxon>Sphingosinicellaceae</taxon>
        <taxon>Sandarakinorhabdus</taxon>
    </lineage>
</organism>
<dbReference type="RefSeq" id="WP_188763653.1">
    <property type="nucleotide sequence ID" value="NZ_BMJM01000011.1"/>
</dbReference>
<dbReference type="PANTHER" id="PTHR11365">
    <property type="entry name" value="5-OXOPROLINASE RELATED"/>
    <property type="match status" value="1"/>
</dbReference>
<dbReference type="Pfam" id="PF02538">
    <property type="entry name" value="Hydantoinase_B"/>
    <property type="match status" value="1"/>
</dbReference>
<evidence type="ECO:0000313" key="7">
    <source>
        <dbReference type="Proteomes" id="UP000635071"/>
    </source>
</evidence>
<dbReference type="Proteomes" id="UP000635071">
    <property type="component" value="Unassembled WGS sequence"/>
</dbReference>
<dbReference type="PANTHER" id="PTHR11365:SF23">
    <property type="entry name" value="HYPOTHETICAL 5-OXOPROLINASE (EUROFUNG)-RELATED"/>
    <property type="match status" value="1"/>
</dbReference>
<evidence type="ECO:0000259" key="3">
    <source>
        <dbReference type="Pfam" id="PF01968"/>
    </source>
</evidence>
<evidence type="ECO:0000256" key="2">
    <source>
        <dbReference type="SAM" id="MobiDB-lite"/>
    </source>
</evidence>
<feature type="domain" description="Hydantoinase A/oxoprolinase" evidence="3">
    <location>
        <begin position="198"/>
        <end position="483"/>
    </location>
</feature>
<evidence type="ECO:0000256" key="1">
    <source>
        <dbReference type="ARBA" id="ARBA00010403"/>
    </source>
</evidence>
<dbReference type="GO" id="GO:0005829">
    <property type="term" value="C:cytosol"/>
    <property type="evidence" value="ECO:0007669"/>
    <property type="project" value="TreeGrafter"/>
</dbReference>
<dbReference type="Pfam" id="PF05378">
    <property type="entry name" value="Hydant_A_N"/>
    <property type="match status" value="1"/>
</dbReference>
<proteinExistence type="inferred from homology"/>
<evidence type="ECO:0000313" key="6">
    <source>
        <dbReference type="EMBL" id="GGE19283.1"/>
    </source>
</evidence>
<evidence type="ECO:0000259" key="4">
    <source>
        <dbReference type="Pfam" id="PF02538"/>
    </source>
</evidence>
<dbReference type="InterPro" id="IPR008040">
    <property type="entry name" value="Hydant_A_N"/>
</dbReference>